<evidence type="ECO:0000256" key="1">
    <source>
        <dbReference type="SAM" id="MobiDB-lite"/>
    </source>
</evidence>
<evidence type="ECO:0000259" key="3">
    <source>
        <dbReference type="SMART" id="SM00858"/>
    </source>
</evidence>
<dbReference type="EMBL" id="BMJY01000002">
    <property type="protein sequence ID" value="GGH37772.1"/>
    <property type="molecule type" value="Genomic_DNA"/>
</dbReference>
<comment type="caution">
    <text evidence="4">The sequence shown here is derived from an EMBL/GenBank/DDBJ whole genome shotgun (WGS) entry which is preliminary data.</text>
</comment>
<keyword evidence="2" id="KW-0472">Membrane</keyword>
<feature type="domain" description="SAF" evidence="3">
    <location>
        <begin position="51"/>
        <end position="113"/>
    </location>
</feature>
<dbReference type="SMART" id="SM00858">
    <property type="entry name" value="SAF"/>
    <property type="match status" value="1"/>
</dbReference>
<dbReference type="InterPro" id="IPR013974">
    <property type="entry name" value="SAF"/>
</dbReference>
<keyword evidence="2" id="KW-0812">Transmembrane</keyword>
<dbReference type="Pfam" id="PF08666">
    <property type="entry name" value="SAF"/>
    <property type="match status" value="1"/>
</dbReference>
<reference evidence="4" key="2">
    <citation type="submission" date="2020-09" db="EMBL/GenBank/DDBJ databases">
        <authorList>
            <person name="Sun Q."/>
            <person name="Zhou Y."/>
        </authorList>
    </citation>
    <scope>NUCLEOTIDE SEQUENCE</scope>
    <source>
        <strain evidence="4">CGMCC 1.15794</strain>
    </source>
</reference>
<sequence>MTSTTERPVAAAPRGSRRAPWADARFLIGLVLIVASVAGVWLVVGAARQTTPVLAAASTLVPGQHVTAEDVRVVEVALGSAEGAYLEPQALAAGLVALRPVGEGELLPAGAVGDAAQSTRTAVVVRSAVDVPASVDRGAVVELWETPPGAEPGAYETPRVLVGDAVVARVSRDDGVMAAGGTSLELVIERARVADVLAAVAAGSVLSAVPTAPDAGAGLPGEVGRAAAGDPAEEAEESR</sequence>
<dbReference type="CDD" id="cd11614">
    <property type="entry name" value="SAF_CpaB_FlgA_like"/>
    <property type="match status" value="1"/>
</dbReference>
<keyword evidence="5" id="KW-1185">Reference proteome</keyword>
<protein>
    <recommendedName>
        <fullName evidence="3">SAF domain-containing protein</fullName>
    </recommendedName>
</protein>
<gene>
    <name evidence="4" type="ORF">GCM10010921_07940</name>
</gene>
<organism evidence="4 5">
    <name type="scientific">Microbacterium album</name>
    <dbReference type="NCBI Taxonomy" id="2053191"/>
    <lineage>
        <taxon>Bacteria</taxon>
        <taxon>Bacillati</taxon>
        <taxon>Actinomycetota</taxon>
        <taxon>Actinomycetes</taxon>
        <taxon>Micrococcales</taxon>
        <taxon>Microbacteriaceae</taxon>
        <taxon>Microbacterium</taxon>
    </lineage>
</organism>
<evidence type="ECO:0000313" key="5">
    <source>
        <dbReference type="Proteomes" id="UP000657592"/>
    </source>
</evidence>
<feature type="region of interest" description="Disordered" evidence="1">
    <location>
        <begin position="211"/>
        <end position="239"/>
    </location>
</feature>
<evidence type="ECO:0000313" key="4">
    <source>
        <dbReference type="EMBL" id="GGH37772.1"/>
    </source>
</evidence>
<keyword evidence="2" id="KW-1133">Transmembrane helix</keyword>
<proteinExistence type="predicted"/>
<evidence type="ECO:0000256" key="2">
    <source>
        <dbReference type="SAM" id="Phobius"/>
    </source>
</evidence>
<reference evidence="4" key="1">
    <citation type="journal article" date="2014" name="Int. J. Syst. Evol. Microbiol.">
        <title>Complete genome sequence of Corynebacterium casei LMG S-19264T (=DSM 44701T), isolated from a smear-ripened cheese.</title>
        <authorList>
            <consortium name="US DOE Joint Genome Institute (JGI-PGF)"/>
            <person name="Walter F."/>
            <person name="Albersmeier A."/>
            <person name="Kalinowski J."/>
            <person name="Ruckert C."/>
        </authorList>
    </citation>
    <scope>NUCLEOTIDE SEQUENCE</scope>
    <source>
        <strain evidence="4">CGMCC 1.15794</strain>
    </source>
</reference>
<name>A0A917ICB1_9MICO</name>
<dbReference type="AlphaFoldDB" id="A0A917ICB1"/>
<dbReference type="Proteomes" id="UP000657592">
    <property type="component" value="Unassembled WGS sequence"/>
</dbReference>
<accession>A0A917ICB1</accession>
<dbReference type="RefSeq" id="WP_229663051.1">
    <property type="nucleotide sequence ID" value="NZ_BMJY01000002.1"/>
</dbReference>
<feature type="transmembrane region" description="Helical" evidence="2">
    <location>
        <begin position="24"/>
        <end position="44"/>
    </location>
</feature>